<gene>
    <name evidence="6" type="ORF">JFN90_02765</name>
</gene>
<evidence type="ECO:0000259" key="5">
    <source>
        <dbReference type="PROSITE" id="PS50830"/>
    </source>
</evidence>
<accession>A0ABS0YMS6</accession>
<evidence type="ECO:0000256" key="1">
    <source>
        <dbReference type="ARBA" id="ARBA00022722"/>
    </source>
</evidence>
<evidence type="ECO:0000313" key="7">
    <source>
        <dbReference type="Proteomes" id="UP000641025"/>
    </source>
</evidence>
<evidence type="ECO:0000256" key="3">
    <source>
        <dbReference type="ARBA" id="ARBA00022801"/>
    </source>
</evidence>
<dbReference type="InterPro" id="IPR016071">
    <property type="entry name" value="Staphylococal_nuclease_OB-fold"/>
</dbReference>
<name>A0ABS0YMS6_9BACT</name>
<dbReference type="PROSITE" id="PS50830">
    <property type="entry name" value="TNASE_3"/>
    <property type="match status" value="1"/>
</dbReference>
<feature type="chain" id="PRO_5046780555" evidence="4">
    <location>
        <begin position="25"/>
        <end position="192"/>
    </location>
</feature>
<dbReference type="InterPro" id="IPR035437">
    <property type="entry name" value="SNase_OB-fold_sf"/>
</dbReference>
<comment type="caution">
    <text evidence="6">The sequence shown here is derived from an EMBL/GenBank/DDBJ whole genome shotgun (WGS) entry which is preliminary data.</text>
</comment>
<proteinExistence type="predicted"/>
<dbReference type="PANTHER" id="PTHR12302:SF3">
    <property type="entry name" value="SERINE_THREONINE-PROTEIN KINASE 31"/>
    <property type="match status" value="1"/>
</dbReference>
<keyword evidence="7" id="KW-1185">Reference proteome</keyword>
<dbReference type="PANTHER" id="PTHR12302">
    <property type="entry name" value="EBNA2 BINDING PROTEIN P100"/>
    <property type="match status" value="1"/>
</dbReference>
<organism evidence="6 7">
    <name type="scientific">Geomonas propionica</name>
    <dbReference type="NCBI Taxonomy" id="2798582"/>
    <lineage>
        <taxon>Bacteria</taxon>
        <taxon>Pseudomonadati</taxon>
        <taxon>Thermodesulfobacteriota</taxon>
        <taxon>Desulfuromonadia</taxon>
        <taxon>Geobacterales</taxon>
        <taxon>Geobacteraceae</taxon>
        <taxon>Geomonas</taxon>
    </lineage>
</organism>
<feature type="domain" description="TNase-like" evidence="5">
    <location>
        <begin position="33"/>
        <end position="173"/>
    </location>
</feature>
<keyword evidence="4" id="KW-0732">Signal</keyword>
<evidence type="ECO:0000313" key="6">
    <source>
        <dbReference type="EMBL" id="MBJ6799052.1"/>
    </source>
</evidence>
<dbReference type="Pfam" id="PF00565">
    <property type="entry name" value="SNase"/>
    <property type="match status" value="1"/>
</dbReference>
<sequence>MLNKAGCLLVFWSCLLLLVAPARAQNDPHHEAHIIEGLVVGVSEGDRMTVNSYGTEIPVRLYGIAAPQTAKIDKFTGWYKQGQPFAEDAFRALSLKVLHQVVRIEIRETLVFKTEPTQVAVAVVYLDGRNINLEMLYDGWAWAYRRLLSRADHPQYMVTERMARAKHNGLWTQANPQPPWEFKPHLKIKPKI</sequence>
<feature type="signal peptide" evidence="4">
    <location>
        <begin position="1"/>
        <end position="24"/>
    </location>
</feature>
<keyword evidence="2" id="KW-0255">Endonuclease</keyword>
<dbReference type="Proteomes" id="UP000641025">
    <property type="component" value="Unassembled WGS sequence"/>
</dbReference>
<dbReference type="EMBL" id="JAEMHK010000002">
    <property type="protein sequence ID" value="MBJ6799052.1"/>
    <property type="molecule type" value="Genomic_DNA"/>
</dbReference>
<evidence type="ECO:0000256" key="2">
    <source>
        <dbReference type="ARBA" id="ARBA00022759"/>
    </source>
</evidence>
<evidence type="ECO:0000256" key="4">
    <source>
        <dbReference type="SAM" id="SignalP"/>
    </source>
</evidence>
<keyword evidence="1" id="KW-0540">Nuclease</keyword>
<reference evidence="6 7" key="1">
    <citation type="submission" date="2020-12" db="EMBL/GenBank/DDBJ databases">
        <title>Geomonas sp. Red259, isolated from paddy soil.</title>
        <authorList>
            <person name="Xu Z."/>
            <person name="Zhang Z."/>
            <person name="Masuda Y."/>
            <person name="Itoh H."/>
            <person name="Senoo K."/>
        </authorList>
    </citation>
    <scope>NUCLEOTIDE SEQUENCE [LARGE SCALE GENOMIC DNA]</scope>
    <source>
        <strain evidence="6 7">Red259</strain>
    </source>
</reference>
<dbReference type="SUPFAM" id="SSF50199">
    <property type="entry name" value="Staphylococcal nuclease"/>
    <property type="match status" value="1"/>
</dbReference>
<dbReference type="Gene3D" id="2.40.50.90">
    <property type="match status" value="1"/>
</dbReference>
<dbReference type="SMART" id="SM00318">
    <property type="entry name" value="SNc"/>
    <property type="match status" value="1"/>
</dbReference>
<protein>
    <submittedName>
        <fullName evidence="6">Thermonuclease family protein</fullName>
    </submittedName>
</protein>
<keyword evidence="3" id="KW-0378">Hydrolase</keyword>